<organism evidence="2 3">
    <name type="scientific">Suillus fuscotomentosus</name>
    <dbReference type="NCBI Taxonomy" id="1912939"/>
    <lineage>
        <taxon>Eukaryota</taxon>
        <taxon>Fungi</taxon>
        <taxon>Dikarya</taxon>
        <taxon>Basidiomycota</taxon>
        <taxon>Agaricomycotina</taxon>
        <taxon>Agaricomycetes</taxon>
        <taxon>Agaricomycetidae</taxon>
        <taxon>Boletales</taxon>
        <taxon>Suillineae</taxon>
        <taxon>Suillaceae</taxon>
        <taxon>Suillus</taxon>
    </lineage>
</organism>
<feature type="region of interest" description="Disordered" evidence="1">
    <location>
        <begin position="1"/>
        <end position="21"/>
    </location>
</feature>
<dbReference type="GeneID" id="64671655"/>
<proteinExistence type="predicted"/>
<evidence type="ECO:0000256" key="1">
    <source>
        <dbReference type="SAM" id="MobiDB-lite"/>
    </source>
</evidence>
<dbReference type="RefSeq" id="XP_041221639.1">
    <property type="nucleotide sequence ID" value="XM_041377357.1"/>
</dbReference>
<dbReference type="Proteomes" id="UP001195769">
    <property type="component" value="Unassembled WGS sequence"/>
</dbReference>
<evidence type="ECO:0000313" key="2">
    <source>
        <dbReference type="EMBL" id="KAG1896063.1"/>
    </source>
</evidence>
<gene>
    <name evidence="2" type="ORF">F5891DRAFT_983766</name>
</gene>
<protein>
    <submittedName>
        <fullName evidence="2">Uncharacterized protein</fullName>
    </submittedName>
</protein>
<keyword evidence="3" id="KW-1185">Reference proteome</keyword>
<sequence length="281" mass="31523">MSLDSDWDSRSMDSHPSDFNDGAEAILMNTSIEIEIPTGDDQSRGSTPESHKDCHEYYVYGQGAPVYSCGCYRYREMERYKVLKLSPPDLEQALESGDGDFEDVNGLGLKRKIRNENDRHYQHVSSIRARHETPAIKTQEPQQAIQIVRRGTDSIPRLKKRILYYETLQNDEHLGGSVLHQLLGPGDYIYLHNCAFAIHPSNAYKTSMSAYSLVPPSNGSLFSTNFRQTPYFGHATLNKFAPGEGKEMHCCEGAGVEIGIGVEMGVGVEWGFSQASVRLHW</sequence>
<name>A0AAD4DXQ2_9AGAM</name>
<accession>A0AAD4DXQ2</accession>
<comment type="caution">
    <text evidence="2">The sequence shown here is derived from an EMBL/GenBank/DDBJ whole genome shotgun (WGS) entry which is preliminary data.</text>
</comment>
<dbReference type="AlphaFoldDB" id="A0AAD4DXQ2"/>
<evidence type="ECO:0000313" key="3">
    <source>
        <dbReference type="Proteomes" id="UP001195769"/>
    </source>
</evidence>
<reference evidence="2" key="1">
    <citation type="journal article" date="2020" name="New Phytol.">
        <title>Comparative genomics reveals dynamic genome evolution in host specialist ectomycorrhizal fungi.</title>
        <authorList>
            <person name="Lofgren L.A."/>
            <person name="Nguyen N.H."/>
            <person name="Vilgalys R."/>
            <person name="Ruytinx J."/>
            <person name="Liao H.L."/>
            <person name="Branco S."/>
            <person name="Kuo A."/>
            <person name="LaButti K."/>
            <person name="Lipzen A."/>
            <person name="Andreopoulos W."/>
            <person name="Pangilinan J."/>
            <person name="Riley R."/>
            <person name="Hundley H."/>
            <person name="Na H."/>
            <person name="Barry K."/>
            <person name="Grigoriev I.V."/>
            <person name="Stajich J.E."/>
            <person name="Kennedy P.G."/>
        </authorList>
    </citation>
    <scope>NUCLEOTIDE SEQUENCE</scope>
    <source>
        <strain evidence="2">FC203</strain>
    </source>
</reference>
<dbReference type="EMBL" id="JABBWK010000059">
    <property type="protein sequence ID" value="KAG1896063.1"/>
    <property type="molecule type" value="Genomic_DNA"/>
</dbReference>
<feature type="compositionally biased region" description="Basic and acidic residues" evidence="1">
    <location>
        <begin position="7"/>
        <end position="18"/>
    </location>
</feature>